<comment type="caution">
    <text evidence="1">The sequence shown here is derived from an EMBL/GenBank/DDBJ whole genome shotgun (WGS) entry which is preliminary data.</text>
</comment>
<dbReference type="Proteomes" id="UP000245086">
    <property type="component" value="Unassembled WGS sequence"/>
</dbReference>
<dbReference type="AlphaFoldDB" id="A0A2P2ECC5"/>
<name>A0A2P2ECC5_9PROT</name>
<accession>A0A2P2ECC5</accession>
<keyword evidence="2" id="KW-1185">Reference proteome</keyword>
<organism evidence="1 2">
    <name type="scientific">Candidatus Phycosocius bacilliformis</name>
    <dbReference type="NCBI Taxonomy" id="1445552"/>
    <lineage>
        <taxon>Bacteria</taxon>
        <taxon>Pseudomonadati</taxon>
        <taxon>Pseudomonadota</taxon>
        <taxon>Alphaproteobacteria</taxon>
        <taxon>Caulobacterales</taxon>
        <taxon>Caulobacterales incertae sedis</taxon>
        <taxon>Candidatus Phycosocius</taxon>
    </lineage>
</organism>
<reference evidence="1 2" key="1">
    <citation type="journal article" date="2018" name="Genome Announc.">
        <title>Draft Genome Sequence of "Candidatus Phycosocius bacilliformis," an Alphaproteobacterial Ectosymbiont of the Hydrocarbon-Producing Green Alga Botryococcus braunii.</title>
        <authorList>
            <person name="Tanabe Y."/>
            <person name="Yamaguchi H."/>
            <person name="Watanabe M.M."/>
        </authorList>
    </citation>
    <scope>NUCLEOTIDE SEQUENCE [LARGE SCALE GENOMIC DNA]</scope>
    <source>
        <strain evidence="1 2">BOTRYCO-2</strain>
    </source>
</reference>
<protein>
    <submittedName>
        <fullName evidence="1">Uncharacterized protein</fullName>
    </submittedName>
</protein>
<gene>
    <name evidence="1" type="ORF">PbB2_02400</name>
</gene>
<dbReference type="EMBL" id="BFBR01000007">
    <property type="protein sequence ID" value="GBF58712.1"/>
    <property type="molecule type" value="Genomic_DNA"/>
</dbReference>
<evidence type="ECO:0000313" key="2">
    <source>
        <dbReference type="Proteomes" id="UP000245086"/>
    </source>
</evidence>
<proteinExistence type="predicted"/>
<sequence length="123" mass="13440">MTPMSIFSGQIILVGTAVCEGFNHKVAKGARCAMLCVCDCDRMEAQGRLAFYETEDGLDAGKLLDETLGQYGWGDIRIKACLPVSDKPEGWEPELEALIGAARRLGVAHMVFEPQSERPTLVH</sequence>
<evidence type="ECO:0000313" key="1">
    <source>
        <dbReference type="EMBL" id="GBF58712.1"/>
    </source>
</evidence>